<proteinExistence type="predicted"/>
<feature type="compositionally biased region" description="Basic and acidic residues" evidence="1">
    <location>
        <begin position="300"/>
        <end position="321"/>
    </location>
</feature>
<gene>
    <name evidence="3" type="ORF">GBAR_LOCUS5339</name>
</gene>
<feature type="region of interest" description="Disordered" evidence="1">
    <location>
        <begin position="341"/>
        <end position="578"/>
    </location>
</feature>
<feature type="compositionally biased region" description="Low complexity" evidence="1">
    <location>
        <begin position="161"/>
        <end position="178"/>
    </location>
</feature>
<protein>
    <submittedName>
        <fullName evidence="3">Uncharacterized protein</fullName>
    </submittedName>
</protein>
<keyword evidence="2" id="KW-1133">Transmembrane helix</keyword>
<evidence type="ECO:0000256" key="2">
    <source>
        <dbReference type="SAM" id="Phobius"/>
    </source>
</evidence>
<name>A0AA35RA60_GEOBA</name>
<feature type="compositionally biased region" description="Low complexity" evidence="1">
    <location>
        <begin position="472"/>
        <end position="487"/>
    </location>
</feature>
<feature type="region of interest" description="Disordered" evidence="1">
    <location>
        <begin position="300"/>
        <end position="324"/>
    </location>
</feature>
<feature type="compositionally biased region" description="Basic residues" evidence="1">
    <location>
        <begin position="351"/>
        <end position="361"/>
    </location>
</feature>
<accession>A0AA35RA60</accession>
<keyword evidence="2" id="KW-0812">Transmembrane</keyword>
<dbReference type="AlphaFoldDB" id="A0AA35RA60"/>
<keyword evidence="4" id="KW-1185">Reference proteome</keyword>
<evidence type="ECO:0000313" key="4">
    <source>
        <dbReference type="Proteomes" id="UP001174909"/>
    </source>
</evidence>
<evidence type="ECO:0000313" key="3">
    <source>
        <dbReference type="EMBL" id="CAI8007685.1"/>
    </source>
</evidence>
<feature type="compositionally biased region" description="Polar residues" evidence="1">
    <location>
        <begin position="553"/>
        <end position="563"/>
    </location>
</feature>
<dbReference type="Proteomes" id="UP001174909">
    <property type="component" value="Unassembled WGS sequence"/>
</dbReference>
<evidence type="ECO:0000256" key="1">
    <source>
        <dbReference type="SAM" id="MobiDB-lite"/>
    </source>
</evidence>
<feature type="region of interest" description="Disordered" evidence="1">
    <location>
        <begin position="13"/>
        <end position="32"/>
    </location>
</feature>
<feature type="transmembrane region" description="Helical" evidence="2">
    <location>
        <begin position="197"/>
        <end position="225"/>
    </location>
</feature>
<feature type="region of interest" description="Disordered" evidence="1">
    <location>
        <begin position="161"/>
        <end position="187"/>
    </location>
</feature>
<comment type="caution">
    <text evidence="3">The sequence shown here is derived from an EMBL/GenBank/DDBJ whole genome shotgun (WGS) entry which is preliminary data.</text>
</comment>
<dbReference type="EMBL" id="CASHTH010000797">
    <property type="protein sequence ID" value="CAI8007685.1"/>
    <property type="molecule type" value="Genomic_DNA"/>
</dbReference>
<reference evidence="3" key="1">
    <citation type="submission" date="2023-03" db="EMBL/GenBank/DDBJ databases">
        <authorList>
            <person name="Steffen K."/>
            <person name="Cardenas P."/>
        </authorList>
    </citation>
    <scope>NUCLEOTIDE SEQUENCE</scope>
</reference>
<organism evidence="3 4">
    <name type="scientific">Geodia barretti</name>
    <name type="common">Barrett's horny sponge</name>
    <dbReference type="NCBI Taxonomy" id="519541"/>
    <lineage>
        <taxon>Eukaryota</taxon>
        <taxon>Metazoa</taxon>
        <taxon>Porifera</taxon>
        <taxon>Demospongiae</taxon>
        <taxon>Heteroscleromorpha</taxon>
        <taxon>Tetractinellida</taxon>
        <taxon>Astrophorina</taxon>
        <taxon>Geodiidae</taxon>
        <taxon>Geodia</taxon>
    </lineage>
</organism>
<sequence>MCIDSVMVMLSAGDDTGSTSGSGSGERGTTGSETVLMPVVRETEISVVLEPHLLDPHTHYTAILSLQQQHFSTVHFSTHRVQNVSVKEEGNGLVVECVFAEGSPQNITCTVVVEGEGGQWVETFRGPLAFPHLPTGTYTVSVYDGEMRDLEPAVVTVAEVSGVSPSTSSTPSGGAATTDPTVHGGQSMKGGIQRNTLIVVIGASGGLVVLLLAAVVIICLVVLVLRLRRRGRSASYHVKKFEDELTKGPPNATNPIIIAGDSQDIESSYDKPPLEEGILESQPPRQRSIIESPYEVVDQEEAKALREKKEREKRAREEKTRSAAVKQPVFTEEELLEIRRHTYSTVDLNKKKQKKRDKKKRDSSPPPVPPQAFNYHEDFPEEGEPAATAEHYSIQANGGSSHVYDSLQTATSPAISPLHTEPAVHSGKDQQGTSPGPLTSGNGGGGDDVKKSGDPVYETITGLTLPPCSHQSSSSSSSSPSSSPSSPLEEKETTRLIPQPVAPDLPPRSAHMISRVNRPASSRNGSRYSMIEGGATSSPALLPRPQSAHITLFPTTGSGTTGALTRDSLETSGKNGSLPLLAFTQNV</sequence>
<keyword evidence="2" id="KW-0472">Membrane</keyword>